<dbReference type="PIRSF" id="PIRSF001480">
    <property type="entry name" value="Mannose-6-phosphate_isomerase"/>
    <property type="match status" value="1"/>
</dbReference>
<organism evidence="13">
    <name type="scientific">Anthurium amnicola</name>
    <dbReference type="NCBI Taxonomy" id="1678845"/>
    <lineage>
        <taxon>Eukaryota</taxon>
        <taxon>Viridiplantae</taxon>
        <taxon>Streptophyta</taxon>
        <taxon>Embryophyta</taxon>
        <taxon>Tracheophyta</taxon>
        <taxon>Spermatophyta</taxon>
        <taxon>Magnoliopsida</taxon>
        <taxon>Liliopsida</taxon>
        <taxon>Araceae</taxon>
        <taxon>Pothoideae</taxon>
        <taxon>Potheae</taxon>
        <taxon>Anthurium</taxon>
    </lineage>
</organism>
<feature type="binding site" evidence="9">
    <location>
        <position position="335"/>
    </location>
    <ligand>
        <name>Zn(2+)</name>
        <dbReference type="ChEBI" id="CHEBI:29105"/>
    </ligand>
</feature>
<dbReference type="GO" id="GO:0005829">
    <property type="term" value="C:cytosol"/>
    <property type="evidence" value="ECO:0007669"/>
    <property type="project" value="TreeGrafter"/>
</dbReference>
<dbReference type="GO" id="GO:0005975">
    <property type="term" value="P:carbohydrate metabolic process"/>
    <property type="evidence" value="ECO:0007669"/>
    <property type="project" value="InterPro"/>
</dbReference>
<dbReference type="InterPro" id="IPR018050">
    <property type="entry name" value="Pmannose_isomerase-type1_CS"/>
</dbReference>
<evidence type="ECO:0000256" key="7">
    <source>
        <dbReference type="ARBA" id="ARBA00023235"/>
    </source>
</evidence>
<dbReference type="InterPro" id="IPR046458">
    <property type="entry name" value="PMI_typeI_hel"/>
</dbReference>
<dbReference type="GO" id="GO:0033591">
    <property type="term" value="P:response to L-ascorbic acid"/>
    <property type="evidence" value="ECO:0007669"/>
    <property type="project" value="UniProtKB-ARBA"/>
</dbReference>
<feature type="signal peptide" evidence="10">
    <location>
        <begin position="1"/>
        <end position="37"/>
    </location>
</feature>
<comment type="catalytic activity">
    <reaction evidence="1">
        <text>D-mannose 6-phosphate = D-fructose 6-phosphate</text>
        <dbReference type="Rhea" id="RHEA:12356"/>
        <dbReference type="ChEBI" id="CHEBI:58735"/>
        <dbReference type="ChEBI" id="CHEBI:61527"/>
        <dbReference type="EC" id="5.3.1.8"/>
    </reaction>
</comment>
<dbReference type="CDD" id="cd07011">
    <property type="entry name" value="cupin_PMI_type_I_N"/>
    <property type="match status" value="1"/>
</dbReference>
<dbReference type="FunFam" id="1.10.441.10:FF:000001">
    <property type="entry name" value="Mannose-6-phosphate isomerase"/>
    <property type="match status" value="1"/>
</dbReference>
<dbReference type="InterPro" id="IPR046457">
    <property type="entry name" value="PMI_typeI_cat"/>
</dbReference>
<dbReference type="EMBL" id="GDJX01011767">
    <property type="protein sequence ID" value="JAT56169.1"/>
    <property type="molecule type" value="Transcribed_RNA"/>
</dbReference>
<dbReference type="PANTHER" id="PTHR10309">
    <property type="entry name" value="MANNOSE-6-PHOSPHATE ISOMERASE"/>
    <property type="match status" value="1"/>
</dbReference>
<comment type="cofactor">
    <cofactor evidence="9">
        <name>Zn(2+)</name>
        <dbReference type="ChEBI" id="CHEBI:29105"/>
    </cofactor>
    <text evidence="9">Binds 1 zinc ion per subunit.</text>
</comment>
<reference evidence="13" key="1">
    <citation type="submission" date="2015-07" db="EMBL/GenBank/DDBJ databases">
        <title>Transcriptome Assembly of Anthurium amnicola.</title>
        <authorList>
            <person name="Suzuki J."/>
        </authorList>
    </citation>
    <scope>NUCLEOTIDE SEQUENCE</scope>
</reference>
<evidence type="ECO:0000256" key="4">
    <source>
        <dbReference type="ARBA" id="ARBA00011956"/>
    </source>
</evidence>
<dbReference type="AlphaFoldDB" id="A0A1D1YNF1"/>
<gene>
    <name evidence="13" type="primary">PMI1_2</name>
    <name evidence="13" type="ORF">g.25850</name>
</gene>
<evidence type="ECO:0000256" key="3">
    <source>
        <dbReference type="ARBA" id="ARBA00010772"/>
    </source>
</evidence>
<keyword evidence="5 9" id="KW-0479">Metal-binding</keyword>
<dbReference type="NCBIfam" id="TIGR00218">
    <property type="entry name" value="manA"/>
    <property type="match status" value="1"/>
</dbReference>
<evidence type="ECO:0000256" key="8">
    <source>
        <dbReference type="PIRSR" id="PIRSR001480-1"/>
    </source>
</evidence>
<feature type="binding site" evidence="9">
    <location>
        <position position="199"/>
    </location>
    <ligand>
        <name>Zn(2+)</name>
        <dbReference type="ChEBI" id="CHEBI:29105"/>
    </ligand>
</feature>
<dbReference type="Gene3D" id="1.10.441.10">
    <property type="entry name" value="Phosphomannose Isomerase, domain 2"/>
    <property type="match status" value="1"/>
</dbReference>
<dbReference type="GO" id="GO:0046686">
    <property type="term" value="P:response to cadmium ion"/>
    <property type="evidence" value="ECO:0007669"/>
    <property type="project" value="UniProtKB-ARBA"/>
</dbReference>
<evidence type="ECO:0000313" key="13">
    <source>
        <dbReference type="EMBL" id="JAT56169.1"/>
    </source>
</evidence>
<dbReference type="EC" id="5.3.1.8" evidence="4"/>
<dbReference type="GO" id="GO:0010043">
    <property type="term" value="P:response to zinc ion"/>
    <property type="evidence" value="ECO:0007669"/>
    <property type="project" value="UniProtKB-ARBA"/>
</dbReference>
<dbReference type="InterPro" id="IPR001250">
    <property type="entry name" value="Man6P_Isoase-1"/>
</dbReference>
<keyword evidence="7 13" id="KW-0413">Isomerase</keyword>
<evidence type="ECO:0000259" key="12">
    <source>
        <dbReference type="Pfam" id="PF20512"/>
    </source>
</evidence>
<protein>
    <recommendedName>
        <fullName evidence="4">mannose-6-phosphate isomerase</fullName>
        <ecNumber evidence="4">5.3.1.8</ecNumber>
    </recommendedName>
</protein>
<sequence length="484" mass="52966">PFPPLLNDLRNQCPHGGPRYLLLLLCLILASPRPCCRERGMAETDVAPEEEAAAAMAPRRLVCTVQTYDWGRKGEHSTVARLFSKNSGTPVDGGKPYAELWMGTHPSGPSFLATVAVAARGDAPQEGEKGMTLKKWIEGNPSVLGKEVAERWGGDLPFLFKVLSVDKALSIQAHPDKVLARKLHEQQPSVYKDNNHKPEMALALTEFQALCGFVSLAELKDVLITVPEIAEVVGNEEIAKVLGIKEQDESDKAILQSVFTRLMSASKEVVSDLVSKLKSRLKTETEVRTLTHREKLALVLEKQYPADVGVLASFFLNYVKLNPGEALYLGANEPHAYFSGECIECMATSDNVVRAGLTPKYRDVQTLCSMLTYKQGFPEILRGVPLNAFVSRYIPPFDEFEVDHCALPFEKSVVLPKVLGPSLVIVVAGEGRMQVTSSAYEDKIMEGKVFFIPAGIEISLTADSAGALQLYRAGVNSTFLESSS</sequence>
<feature type="domain" description="Phosphomannose isomerase type I helical insertion" evidence="12">
    <location>
        <begin position="243"/>
        <end position="316"/>
    </location>
</feature>
<dbReference type="InterPro" id="IPR016305">
    <property type="entry name" value="Mannose-6-P_Isomerase"/>
</dbReference>
<keyword evidence="6 9" id="KW-0862">Zinc</keyword>
<dbReference type="Pfam" id="PF20512">
    <property type="entry name" value="PMI_typeI_hel"/>
    <property type="match status" value="1"/>
</dbReference>
<dbReference type="FunFam" id="2.60.120.10:FF:000044">
    <property type="entry name" value="Mannose-6-phosphate isomerase"/>
    <property type="match status" value="1"/>
</dbReference>
<dbReference type="PROSITE" id="PS00965">
    <property type="entry name" value="PMI_I_1"/>
    <property type="match status" value="1"/>
</dbReference>
<evidence type="ECO:0000259" key="11">
    <source>
        <dbReference type="Pfam" id="PF20511"/>
    </source>
</evidence>
<dbReference type="GO" id="GO:0008270">
    <property type="term" value="F:zinc ion binding"/>
    <property type="evidence" value="ECO:0007669"/>
    <property type="project" value="InterPro"/>
</dbReference>
<evidence type="ECO:0000256" key="10">
    <source>
        <dbReference type="SAM" id="SignalP"/>
    </source>
</evidence>
<dbReference type="PRINTS" id="PR00714">
    <property type="entry name" value="MAN6PISMRASE"/>
</dbReference>
<feature type="domain" description="Phosphomannose isomerase type I catalytic" evidence="11">
    <location>
        <begin position="60"/>
        <end position="213"/>
    </location>
</feature>
<evidence type="ECO:0000256" key="9">
    <source>
        <dbReference type="PIRSR" id="PIRSR001480-2"/>
    </source>
</evidence>
<evidence type="ECO:0000256" key="6">
    <source>
        <dbReference type="ARBA" id="ARBA00022833"/>
    </source>
</evidence>
<name>A0A1D1YNF1_9ARAE</name>
<comment type="pathway">
    <text evidence="2">Nucleotide-sugar biosynthesis; GDP-alpha-D-mannose biosynthesis; alpha-D-mannose 1-phosphate from D-fructose 6-phosphate: step 1/2.</text>
</comment>
<keyword evidence="10" id="KW-0732">Signal</keyword>
<dbReference type="GO" id="GO:0004476">
    <property type="term" value="F:mannose-6-phosphate isomerase activity"/>
    <property type="evidence" value="ECO:0007669"/>
    <property type="project" value="UniProtKB-EC"/>
</dbReference>
<comment type="similarity">
    <text evidence="3">Belongs to the mannose-6-phosphate isomerase type 1 family.</text>
</comment>
<dbReference type="Gene3D" id="2.60.120.10">
    <property type="entry name" value="Jelly Rolls"/>
    <property type="match status" value="2"/>
</dbReference>
<evidence type="ECO:0000256" key="5">
    <source>
        <dbReference type="ARBA" id="ARBA00022723"/>
    </source>
</evidence>
<feature type="active site" evidence="8">
    <location>
        <position position="354"/>
    </location>
</feature>
<dbReference type="Pfam" id="PF20511">
    <property type="entry name" value="PMI_typeI_cat"/>
    <property type="match status" value="1"/>
</dbReference>
<dbReference type="UniPathway" id="UPA00126">
    <property type="reaction ID" value="UER00423"/>
</dbReference>
<dbReference type="InterPro" id="IPR014710">
    <property type="entry name" value="RmlC-like_jellyroll"/>
</dbReference>
<feature type="chain" id="PRO_5008900371" description="mannose-6-phosphate isomerase" evidence="10">
    <location>
        <begin position="38"/>
        <end position="484"/>
    </location>
</feature>
<evidence type="ECO:0000256" key="1">
    <source>
        <dbReference type="ARBA" id="ARBA00000757"/>
    </source>
</evidence>
<feature type="non-terminal residue" evidence="13">
    <location>
        <position position="1"/>
    </location>
</feature>
<accession>A0A1D1YNF1</accession>
<dbReference type="GO" id="GO:0009298">
    <property type="term" value="P:GDP-mannose biosynthetic process"/>
    <property type="evidence" value="ECO:0007669"/>
    <property type="project" value="UniProtKB-UniPathway"/>
</dbReference>
<dbReference type="InterPro" id="IPR011051">
    <property type="entry name" value="RmlC_Cupin_sf"/>
</dbReference>
<dbReference type="PANTHER" id="PTHR10309:SF0">
    <property type="entry name" value="MANNOSE-6-PHOSPHATE ISOMERASE"/>
    <property type="match status" value="1"/>
</dbReference>
<feature type="binding site" evidence="9">
    <location>
        <position position="174"/>
    </location>
    <ligand>
        <name>Zn(2+)</name>
        <dbReference type="ChEBI" id="CHEBI:29105"/>
    </ligand>
</feature>
<evidence type="ECO:0000256" key="2">
    <source>
        <dbReference type="ARBA" id="ARBA00004666"/>
    </source>
</evidence>
<proteinExistence type="inferred from homology"/>
<feature type="binding site" evidence="9">
    <location>
        <position position="172"/>
    </location>
    <ligand>
        <name>Zn(2+)</name>
        <dbReference type="ChEBI" id="CHEBI:29105"/>
    </ligand>
</feature>
<dbReference type="SUPFAM" id="SSF51182">
    <property type="entry name" value="RmlC-like cupins"/>
    <property type="match status" value="1"/>
</dbReference>